<keyword evidence="1" id="KW-0472">Membrane</keyword>
<accession>A0A7W7QUP7</accession>
<proteinExistence type="predicted"/>
<keyword evidence="4" id="KW-1185">Reference proteome</keyword>
<dbReference type="GO" id="GO:0008233">
    <property type="term" value="F:peptidase activity"/>
    <property type="evidence" value="ECO:0007669"/>
    <property type="project" value="UniProtKB-KW"/>
</dbReference>
<dbReference type="PANTHER" id="PTHR43130">
    <property type="entry name" value="ARAC-FAMILY TRANSCRIPTIONAL REGULATOR"/>
    <property type="match status" value="1"/>
</dbReference>
<evidence type="ECO:0000313" key="3">
    <source>
        <dbReference type="EMBL" id="MBB4920107.1"/>
    </source>
</evidence>
<dbReference type="InterPro" id="IPR052158">
    <property type="entry name" value="INH-QAR"/>
</dbReference>
<comment type="caution">
    <text evidence="3">The sequence shown here is derived from an EMBL/GenBank/DDBJ whole genome shotgun (WGS) entry which is preliminary data.</text>
</comment>
<dbReference type="AlphaFoldDB" id="A0A7W7QUP7"/>
<dbReference type="SUPFAM" id="SSF52317">
    <property type="entry name" value="Class I glutamine amidotransferase-like"/>
    <property type="match status" value="1"/>
</dbReference>
<dbReference type="RefSeq" id="WP_184723628.1">
    <property type="nucleotide sequence ID" value="NZ_JACHJP010000012.1"/>
</dbReference>
<feature type="transmembrane region" description="Helical" evidence="1">
    <location>
        <begin position="423"/>
        <end position="441"/>
    </location>
</feature>
<keyword evidence="3" id="KW-0378">Hydrolase</keyword>
<dbReference type="InterPro" id="IPR002818">
    <property type="entry name" value="DJ-1/PfpI"/>
</dbReference>
<dbReference type="Gene3D" id="3.40.50.880">
    <property type="match status" value="2"/>
</dbReference>
<keyword evidence="1" id="KW-1133">Transmembrane helix</keyword>
<protein>
    <submittedName>
        <fullName evidence="3">Putative intracellular protease/amidase</fullName>
    </submittedName>
</protein>
<dbReference type="InterPro" id="IPR029062">
    <property type="entry name" value="Class_I_gatase-like"/>
</dbReference>
<keyword evidence="3" id="KW-0645">Protease</keyword>
<dbReference type="Pfam" id="PF01965">
    <property type="entry name" value="DJ-1_PfpI"/>
    <property type="match status" value="1"/>
</dbReference>
<feature type="domain" description="DJ-1/PfpI" evidence="2">
    <location>
        <begin position="60"/>
        <end position="227"/>
    </location>
</feature>
<reference evidence="3 4" key="1">
    <citation type="submission" date="2020-08" db="EMBL/GenBank/DDBJ databases">
        <title>Genomic Encyclopedia of Type Strains, Phase III (KMG-III): the genomes of soil and plant-associated and newly described type strains.</title>
        <authorList>
            <person name="Whitman W."/>
        </authorList>
    </citation>
    <scope>NUCLEOTIDE SEQUENCE [LARGE SCALE GENOMIC DNA]</scope>
    <source>
        <strain evidence="3 4">CECT 8840</strain>
    </source>
</reference>
<evidence type="ECO:0000259" key="2">
    <source>
        <dbReference type="Pfam" id="PF01965"/>
    </source>
</evidence>
<evidence type="ECO:0000256" key="1">
    <source>
        <dbReference type="SAM" id="Phobius"/>
    </source>
</evidence>
<evidence type="ECO:0000313" key="4">
    <source>
        <dbReference type="Proteomes" id="UP000552644"/>
    </source>
</evidence>
<dbReference type="EMBL" id="JACHJP010000012">
    <property type="protein sequence ID" value="MBB4920107.1"/>
    <property type="molecule type" value="Genomic_DNA"/>
</dbReference>
<gene>
    <name evidence="3" type="ORF">FHS44_007251</name>
</gene>
<dbReference type="Proteomes" id="UP000552644">
    <property type="component" value="Unassembled WGS sequence"/>
</dbReference>
<organism evidence="3 4">
    <name type="scientific">Streptosporangium saharense</name>
    <dbReference type="NCBI Taxonomy" id="1706840"/>
    <lineage>
        <taxon>Bacteria</taxon>
        <taxon>Bacillati</taxon>
        <taxon>Actinomycetota</taxon>
        <taxon>Actinomycetes</taxon>
        <taxon>Streptosporangiales</taxon>
        <taxon>Streptosporangiaceae</taxon>
        <taxon>Streptosporangium</taxon>
    </lineage>
</organism>
<name>A0A7W7QUP7_9ACTN</name>
<dbReference type="PANTHER" id="PTHR43130:SF3">
    <property type="entry name" value="HTH-TYPE TRANSCRIPTIONAL REGULATOR RV1931C"/>
    <property type="match status" value="1"/>
</dbReference>
<dbReference type="GO" id="GO:0006508">
    <property type="term" value="P:proteolysis"/>
    <property type="evidence" value="ECO:0007669"/>
    <property type="project" value="UniProtKB-KW"/>
</dbReference>
<sequence length="461" mass="47730">MPPRVRFVVRFVLSVILWAVLVGAVCMAGVTVSMRDSYPASPRAVPEEPSVGEAPRGRIKVAVVVGMSGSVTTDVLGPYEVFARSGRFLVQTVAARREPVPLSGGLHLLPDRTLEETAIGDAAPDVVVVPAVVDPEGEAEAPLRSWIARQAAAGARILGVCAGSRLVAASGLLKGRAATSHWGVIGPLQSDYPDTRWVRGRRYVEDGPVTTTAGVTSGIVGALRLVERLAGEAEARRVGAEVGYPGWSPDASTVIPADEAALADLPYALNAAFPWFQPVVGIGLTPGVGEIDVAAAFEVYAGGSFAARAVALAGTGTVTTRHGATFVADLADGTAPALDRLVVPGVGTAGQVDPALVRLAAGRGLTVELPHAGRGAAESGFDPVLRDLAAHADVATARATAKYNEYPVEHLALTGPAWSWRPTLLFLLTAVGAGLLTYVAVPGRRRAASRRRVAEDVPLGE</sequence>
<keyword evidence="1" id="KW-0812">Transmembrane</keyword>